<reference evidence="4" key="1">
    <citation type="journal article" date="2023" name="Arch. Microbiol.">
        <title>Desulfoferula mesophilus gen. nov. sp. nov., a mesophilic sulfate-reducing bacterium isolated from a brackish lake sediment.</title>
        <authorList>
            <person name="Watanabe T."/>
            <person name="Yabe T."/>
            <person name="Tsuji J.M."/>
            <person name="Fukui M."/>
        </authorList>
    </citation>
    <scope>NUCLEOTIDE SEQUENCE [LARGE SCALE GENOMIC DNA]</scope>
    <source>
        <strain evidence="4">12FAK</strain>
    </source>
</reference>
<evidence type="ECO:0000256" key="1">
    <source>
        <dbReference type="SAM" id="Coils"/>
    </source>
</evidence>
<evidence type="ECO:0000313" key="3">
    <source>
        <dbReference type="EMBL" id="BEQ13571.1"/>
    </source>
</evidence>
<dbReference type="Pfam" id="PF19577">
    <property type="entry name" value="DcaP"/>
    <property type="match status" value="1"/>
</dbReference>
<keyword evidence="4" id="KW-1185">Reference proteome</keyword>
<evidence type="ECO:0000256" key="2">
    <source>
        <dbReference type="SAM" id="MobiDB-lite"/>
    </source>
</evidence>
<protein>
    <recommendedName>
        <fullName evidence="5">Porin</fullName>
    </recommendedName>
</protein>
<evidence type="ECO:0008006" key="5">
    <source>
        <dbReference type="Google" id="ProtNLM"/>
    </source>
</evidence>
<feature type="region of interest" description="Disordered" evidence="2">
    <location>
        <begin position="75"/>
        <end position="101"/>
    </location>
</feature>
<sequence>MILAAVALWPGTPPSALAQPAGGEAAQDYAAKVRQMQQVIELQQRQLQAQQKQLEQQQQMLRALQEQVSGLVKAERQPAATPAPAQAAAPKTAAVPKAAKQAEEDWPGSFAVAGSKTRMALGGFAELDLIHDTGAITSPADFVTADIVTRGATKAEGSDGQTTFSVKATRFWFETRTPLEEGRLKTFLSVDFFGDPQSASPDLRLREAYGELSRYVFGGDLLVGQTWSTIHYADAWPNILDYEGPSAEVGQRLPQVRWSRAVGQGLTLKLGLESPDDHIIQGADALTTWPDGVASLEWLAGPLKFQGSALLRDLRASQDNGPSESALGWGLLANGNLGLPWLHKGDNLTFSLAYGQGMGSTINDAPPDAYYNDTDNSLEVLPVWGYYLAYEHRWTENLTSVILYGGLYVDNADNQPYDSYHSSQYSCANLIWQPASWWVLGGELLWGERVDKDGASGDDTRLQLTSKFIF</sequence>
<name>A0AAU9EHW2_9BACT</name>
<evidence type="ECO:0000313" key="4">
    <source>
        <dbReference type="Proteomes" id="UP001366166"/>
    </source>
</evidence>
<dbReference type="Proteomes" id="UP001366166">
    <property type="component" value="Chromosome"/>
</dbReference>
<feature type="compositionally biased region" description="Low complexity" evidence="2">
    <location>
        <begin position="77"/>
        <end position="99"/>
    </location>
</feature>
<feature type="coiled-coil region" evidence="1">
    <location>
        <begin position="26"/>
        <end position="74"/>
    </location>
</feature>
<keyword evidence="1" id="KW-0175">Coiled coil</keyword>
<gene>
    <name evidence="3" type="ORF">FAK_06370</name>
</gene>
<proteinExistence type="predicted"/>
<dbReference type="KEGG" id="dmp:FAK_06370"/>
<dbReference type="EMBL" id="AP028679">
    <property type="protein sequence ID" value="BEQ13571.1"/>
    <property type="molecule type" value="Genomic_DNA"/>
</dbReference>
<organism evidence="3 4">
    <name type="scientific">Desulfoferula mesophila</name>
    <dbReference type="NCBI Taxonomy" id="3058419"/>
    <lineage>
        <taxon>Bacteria</taxon>
        <taxon>Pseudomonadati</taxon>
        <taxon>Thermodesulfobacteriota</taxon>
        <taxon>Desulfarculia</taxon>
        <taxon>Desulfarculales</taxon>
        <taxon>Desulfarculaceae</taxon>
        <taxon>Desulfoferula</taxon>
    </lineage>
</organism>
<dbReference type="InterPro" id="IPR045748">
    <property type="entry name" value="DcaP"/>
</dbReference>
<accession>A0AAU9EHW2</accession>
<dbReference type="AlphaFoldDB" id="A0AAU9EHW2"/>
<dbReference type="SUPFAM" id="SSF56935">
    <property type="entry name" value="Porins"/>
    <property type="match status" value="1"/>
</dbReference>